<evidence type="ECO:0000256" key="2">
    <source>
        <dbReference type="ARBA" id="ARBA00022670"/>
    </source>
</evidence>
<evidence type="ECO:0000256" key="4">
    <source>
        <dbReference type="ARBA" id="ARBA00022801"/>
    </source>
</evidence>
<feature type="signal peptide" evidence="7">
    <location>
        <begin position="1"/>
        <end position="19"/>
    </location>
</feature>
<keyword evidence="11" id="KW-1185">Reference proteome</keyword>
<proteinExistence type="inferred from homology"/>
<dbReference type="GeneID" id="88171944"/>
<dbReference type="PANTHER" id="PTHR43806:SF11">
    <property type="entry name" value="CEREVISIN-RELATED"/>
    <property type="match status" value="1"/>
</dbReference>
<dbReference type="GO" id="GO:0006508">
    <property type="term" value="P:proteolysis"/>
    <property type="evidence" value="ECO:0007669"/>
    <property type="project" value="UniProtKB-KW"/>
</dbReference>
<dbReference type="PROSITE" id="PS51892">
    <property type="entry name" value="SUBTILASE"/>
    <property type="match status" value="1"/>
</dbReference>
<dbReference type="Gene3D" id="3.40.50.200">
    <property type="entry name" value="Peptidase S8/S53 domain"/>
    <property type="match status" value="2"/>
</dbReference>
<dbReference type="EMBL" id="CP138894">
    <property type="protein sequence ID" value="WPK23634.1"/>
    <property type="molecule type" value="Genomic_DNA"/>
</dbReference>
<dbReference type="Proteomes" id="UP001338582">
    <property type="component" value="Chromosome 1"/>
</dbReference>
<evidence type="ECO:0000313" key="11">
    <source>
        <dbReference type="Proteomes" id="UP001338582"/>
    </source>
</evidence>
<name>A0AAX4H5X2_9ASCO</name>
<evidence type="ECO:0000256" key="5">
    <source>
        <dbReference type="ARBA" id="ARBA00022825"/>
    </source>
</evidence>
<evidence type="ECO:0000313" key="10">
    <source>
        <dbReference type="EMBL" id="WPK23634.1"/>
    </source>
</evidence>
<dbReference type="InterPro" id="IPR050131">
    <property type="entry name" value="Peptidase_S8_subtilisin-like"/>
</dbReference>
<comment type="caution">
    <text evidence="6">Lacks conserved residue(s) required for the propagation of feature annotation.</text>
</comment>
<accession>A0AAX4H5X2</accession>
<evidence type="ECO:0000259" key="9">
    <source>
        <dbReference type="Pfam" id="PF06280"/>
    </source>
</evidence>
<evidence type="ECO:0000256" key="6">
    <source>
        <dbReference type="PROSITE-ProRule" id="PRU01240"/>
    </source>
</evidence>
<feature type="domain" description="Peptidase S8/S53" evidence="8">
    <location>
        <begin position="111"/>
        <end position="497"/>
    </location>
</feature>
<dbReference type="InterPro" id="IPR015500">
    <property type="entry name" value="Peptidase_S8_subtilisin-rel"/>
</dbReference>
<keyword evidence="3 7" id="KW-0732">Signal</keyword>
<dbReference type="PRINTS" id="PR00723">
    <property type="entry name" value="SUBTILISIN"/>
</dbReference>
<dbReference type="InterPro" id="IPR036852">
    <property type="entry name" value="Peptidase_S8/S53_dom_sf"/>
</dbReference>
<evidence type="ECO:0000256" key="7">
    <source>
        <dbReference type="SAM" id="SignalP"/>
    </source>
</evidence>
<keyword evidence="2" id="KW-0645">Protease</keyword>
<evidence type="ECO:0000259" key="8">
    <source>
        <dbReference type="Pfam" id="PF00082"/>
    </source>
</evidence>
<sequence length="886" mass="96461">MRYLKFGLLFLSLFELGCARSDASADSLSLNTQNLQSDINTVDPVQTDRYDLAQENQSGDSNLRFSQSKFEQYIHPSLERRDPASSPQSLGLEYPHRLNGVEDAHFFGMCGNGSVIGIIGSGINANHDSIKGRVLPGYDFTTNSSLADGNTDPTGHGTFCASVAIADSNKMLGVAPQAKVRMYKVKDLNDALYILDMLRALQQALKDKVDVILVSQGLNLPFDGSDAAEQVSKVAEQVPVVLPAGDFGNKGLFGGMSGAVSDKTIIAGSYDTKAAVVYEAALIDGEFETSLPYYTSSGVQFDTNSTYEAIIVKDACSTSQVPQDGTGKFLIGYLGETCGLEKAIKLAGDRNFIGIILQSYGDYVKNLTLSSSMPQFVGATYREFSTDKPKLMLQLRKKNPEEPYNMETLLTYDSVQKPIWLSDFSSWGPTFDQRIYPHVIAPGGNIFGADQDGGYTVKSGTSYSAAYVAGMVAILLGAQINDTLTSKQVRNSVLASTYFHTSYVYVTDDFSSNCLDKNHIYESILKQGAGYADGSVLFQQLVLLSEPHIHLKDTKNRVSSHVITIQNSRDNSVYIVMDHTSAELIEAADSDGFLAKPSIPYYISDFNKTSDASPEPRNIVLFSQSHLRLGPGEKGSINVTINPPPGLDKKLLPIFSGYINISVNNDLSRMLIPYMGMEFDASEVDTWNGPVQLGTLQDGKFVPATENLGNVGDFEFPVISNPMAYGSPFVSFDLVSADYNPSESEWPPMPGQGGYIGSVPPSLNKSRTLFPFPNIPATSDKLFTLESFTNGSTIPKGDYKMMYRALKLFGDAKNFNDWTLHLTPKFTIESDLKSNPSLSLTATRTTISSLTSQSTEAKTNHSKGSASHFNVSQLLVALQILFAFGI</sequence>
<organism evidence="10 11">
    <name type="scientific">Australozyma saopauloensis</name>
    <dbReference type="NCBI Taxonomy" id="291208"/>
    <lineage>
        <taxon>Eukaryota</taxon>
        <taxon>Fungi</taxon>
        <taxon>Dikarya</taxon>
        <taxon>Ascomycota</taxon>
        <taxon>Saccharomycotina</taxon>
        <taxon>Pichiomycetes</taxon>
        <taxon>Metschnikowiaceae</taxon>
        <taxon>Australozyma</taxon>
    </lineage>
</organism>
<dbReference type="GO" id="GO:0004252">
    <property type="term" value="F:serine-type endopeptidase activity"/>
    <property type="evidence" value="ECO:0007669"/>
    <property type="project" value="InterPro"/>
</dbReference>
<dbReference type="Pfam" id="PF06280">
    <property type="entry name" value="fn3_5"/>
    <property type="match status" value="1"/>
</dbReference>
<dbReference type="InterPro" id="IPR000209">
    <property type="entry name" value="Peptidase_S8/S53_dom"/>
</dbReference>
<protein>
    <recommendedName>
        <fullName evidence="12">Peptidase S8/S53 domain-containing protein</fullName>
    </recommendedName>
</protein>
<dbReference type="KEGG" id="asau:88171944"/>
<evidence type="ECO:0000256" key="1">
    <source>
        <dbReference type="ARBA" id="ARBA00011073"/>
    </source>
</evidence>
<dbReference type="AlphaFoldDB" id="A0AAX4H5X2"/>
<dbReference type="PANTHER" id="PTHR43806">
    <property type="entry name" value="PEPTIDASE S8"/>
    <property type="match status" value="1"/>
</dbReference>
<evidence type="ECO:0000256" key="3">
    <source>
        <dbReference type="ARBA" id="ARBA00022729"/>
    </source>
</evidence>
<keyword evidence="5" id="KW-0720">Serine protease</keyword>
<gene>
    <name evidence="10" type="ORF">PUMCH_000876</name>
</gene>
<feature type="chain" id="PRO_5043634969" description="Peptidase S8/S53 domain-containing protein" evidence="7">
    <location>
        <begin position="20"/>
        <end position="886"/>
    </location>
</feature>
<dbReference type="GO" id="GO:0016020">
    <property type="term" value="C:membrane"/>
    <property type="evidence" value="ECO:0007669"/>
    <property type="project" value="InterPro"/>
</dbReference>
<reference evidence="10 11" key="1">
    <citation type="submission" date="2023-10" db="EMBL/GenBank/DDBJ databases">
        <title>Draft Genome Sequence of Candida saopaulonensis from a very Premature Infant with Sepsis.</title>
        <authorList>
            <person name="Ning Y."/>
            <person name="Dai R."/>
            <person name="Xiao M."/>
            <person name="Xu Y."/>
            <person name="Yan Q."/>
            <person name="Zhang L."/>
        </authorList>
    </citation>
    <scope>NUCLEOTIDE SEQUENCE [LARGE SCALE GENOMIC DNA]</scope>
    <source>
        <strain evidence="10 11">19XY460</strain>
    </source>
</reference>
<dbReference type="SUPFAM" id="SSF52743">
    <property type="entry name" value="Subtilisin-like"/>
    <property type="match status" value="1"/>
</dbReference>
<comment type="similarity">
    <text evidence="1 6">Belongs to the peptidase S8 family.</text>
</comment>
<keyword evidence="4" id="KW-0378">Hydrolase</keyword>
<feature type="domain" description="C5a peptidase/Subtilisin-like protease SBT2-like Fn3-like" evidence="9">
    <location>
        <begin position="549"/>
        <end position="675"/>
    </location>
</feature>
<evidence type="ECO:0008006" key="12">
    <source>
        <dbReference type="Google" id="ProtNLM"/>
    </source>
</evidence>
<dbReference type="Pfam" id="PF00082">
    <property type="entry name" value="Peptidase_S8"/>
    <property type="match status" value="1"/>
</dbReference>
<dbReference type="RefSeq" id="XP_062876020.1">
    <property type="nucleotide sequence ID" value="XM_063019950.1"/>
</dbReference>
<dbReference type="InterPro" id="IPR010435">
    <property type="entry name" value="C5a/SBT2-like_Fn3"/>
</dbReference>